<comment type="caution">
    <text evidence="1">The sequence shown here is derived from an EMBL/GenBank/DDBJ whole genome shotgun (WGS) entry which is preliminary data.</text>
</comment>
<dbReference type="Proteomes" id="UP000326979">
    <property type="component" value="Unassembled WGS sequence"/>
</dbReference>
<gene>
    <name evidence="1" type="ORF">FNH04_18950</name>
</gene>
<name>A0A5N8W6G6_9ACTN</name>
<evidence type="ECO:0000313" key="1">
    <source>
        <dbReference type="EMBL" id="MPY41904.1"/>
    </source>
</evidence>
<dbReference type="AlphaFoldDB" id="A0A5N8W6G6"/>
<accession>A0A5N8W6G6</accession>
<sequence length="88" mass="9978">MALFFQLDLPPDLEPSGGDHLLVFRCREYNDAAFPELADDGRLVPGYWAAPQPPYPRPFWRVLLQRPAVRPAAEPAPSLRALPLTLRR</sequence>
<organism evidence="1 2">
    <name type="scientific">Streptomyces phyllanthi</name>
    <dbReference type="NCBI Taxonomy" id="1803180"/>
    <lineage>
        <taxon>Bacteria</taxon>
        <taxon>Bacillati</taxon>
        <taxon>Actinomycetota</taxon>
        <taxon>Actinomycetes</taxon>
        <taxon>Kitasatosporales</taxon>
        <taxon>Streptomycetaceae</taxon>
        <taxon>Streptomyces</taxon>
    </lineage>
</organism>
<proteinExistence type="predicted"/>
<dbReference type="EMBL" id="VJZE01000121">
    <property type="protein sequence ID" value="MPY41904.1"/>
    <property type="molecule type" value="Genomic_DNA"/>
</dbReference>
<protein>
    <submittedName>
        <fullName evidence="1">Uncharacterized protein</fullName>
    </submittedName>
</protein>
<keyword evidence="2" id="KW-1185">Reference proteome</keyword>
<dbReference type="RefSeq" id="WP_152785764.1">
    <property type="nucleotide sequence ID" value="NZ_BAABEQ010000089.1"/>
</dbReference>
<evidence type="ECO:0000313" key="2">
    <source>
        <dbReference type="Proteomes" id="UP000326979"/>
    </source>
</evidence>
<dbReference type="OrthoDB" id="3078418at2"/>
<reference evidence="1 2" key="1">
    <citation type="submission" date="2019-07" db="EMBL/GenBank/DDBJ databases">
        <title>New species of Amycolatopsis and Streptomyces.</title>
        <authorList>
            <person name="Duangmal K."/>
            <person name="Teo W.F.A."/>
            <person name="Lipun K."/>
        </authorList>
    </citation>
    <scope>NUCLEOTIDE SEQUENCE [LARGE SCALE GENOMIC DNA]</scope>
    <source>
        <strain evidence="1 2">TISTR 2346</strain>
    </source>
</reference>